<dbReference type="Proteomes" id="UP000027604">
    <property type="component" value="Chromosome I"/>
</dbReference>
<feature type="domain" description="FAD-binding" evidence="6">
    <location>
        <begin position="326"/>
        <end position="395"/>
    </location>
</feature>
<dbReference type="RefSeq" id="WP_051781059.1">
    <property type="nucleotide sequence ID" value="NZ_BCTH01000072.1"/>
</dbReference>
<evidence type="ECO:0000256" key="4">
    <source>
        <dbReference type="ARBA" id="ARBA00023033"/>
    </source>
</evidence>
<protein>
    <submittedName>
        <fullName evidence="7">FAD binding domain protein</fullName>
    </submittedName>
</protein>
<evidence type="ECO:0000256" key="5">
    <source>
        <dbReference type="SAM" id="MobiDB-lite"/>
    </source>
</evidence>
<proteinExistence type="predicted"/>
<keyword evidence="2" id="KW-0274">FAD</keyword>
<keyword evidence="3" id="KW-0560">Oxidoreductase</keyword>
<organism evidence="7 8">
    <name type="scientific">Janthinobacterium agaricidamnosum NBRC 102515 = DSM 9628</name>
    <dbReference type="NCBI Taxonomy" id="1349767"/>
    <lineage>
        <taxon>Bacteria</taxon>
        <taxon>Pseudomonadati</taxon>
        <taxon>Pseudomonadota</taxon>
        <taxon>Betaproteobacteria</taxon>
        <taxon>Burkholderiales</taxon>
        <taxon>Oxalobacteraceae</taxon>
        <taxon>Janthinobacterium</taxon>
    </lineage>
</organism>
<evidence type="ECO:0000256" key="3">
    <source>
        <dbReference type="ARBA" id="ARBA00023002"/>
    </source>
</evidence>
<keyword evidence="1" id="KW-0285">Flavoprotein</keyword>
<keyword evidence="8" id="KW-1185">Reference proteome</keyword>
<dbReference type="GO" id="GO:0004497">
    <property type="term" value="F:monooxygenase activity"/>
    <property type="evidence" value="ECO:0007669"/>
    <property type="project" value="UniProtKB-KW"/>
</dbReference>
<evidence type="ECO:0000313" key="7">
    <source>
        <dbReference type="EMBL" id="CDG84461.1"/>
    </source>
</evidence>
<dbReference type="InterPro" id="IPR002938">
    <property type="entry name" value="FAD-bd"/>
</dbReference>
<dbReference type="PATRIC" id="fig|1349767.4.peg.438"/>
<evidence type="ECO:0000259" key="6">
    <source>
        <dbReference type="Pfam" id="PF01494"/>
    </source>
</evidence>
<evidence type="ECO:0000256" key="1">
    <source>
        <dbReference type="ARBA" id="ARBA00022630"/>
    </source>
</evidence>
<dbReference type="EMBL" id="HG322949">
    <property type="protein sequence ID" value="CDG84461.1"/>
    <property type="molecule type" value="Genomic_DNA"/>
</dbReference>
<dbReference type="STRING" id="1349767.GJA_3849"/>
<dbReference type="OrthoDB" id="8591538at2"/>
<feature type="region of interest" description="Disordered" evidence="5">
    <location>
        <begin position="408"/>
        <end position="434"/>
    </location>
</feature>
<dbReference type="SUPFAM" id="SSF51905">
    <property type="entry name" value="FAD/NAD(P)-binding domain"/>
    <property type="match status" value="1"/>
</dbReference>
<dbReference type="eggNOG" id="COG0654">
    <property type="taxonomic scope" value="Bacteria"/>
</dbReference>
<dbReference type="PANTHER" id="PTHR47178:SF5">
    <property type="entry name" value="FAD-BINDING DOMAIN-CONTAINING PROTEIN"/>
    <property type="match status" value="1"/>
</dbReference>
<dbReference type="GO" id="GO:0071949">
    <property type="term" value="F:FAD binding"/>
    <property type="evidence" value="ECO:0007669"/>
    <property type="project" value="InterPro"/>
</dbReference>
<feature type="domain" description="FAD-binding" evidence="6">
    <location>
        <begin position="8"/>
        <end position="53"/>
    </location>
</feature>
<dbReference type="PANTHER" id="PTHR47178">
    <property type="entry name" value="MONOOXYGENASE, FAD-BINDING"/>
    <property type="match status" value="1"/>
</dbReference>
<dbReference type="Pfam" id="PF01494">
    <property type="entry name" value="FAD_binding_3"/>
    <property type="match status" value="2"/>
</dbReference>
<evidence type="ECO:0000313" key="8">
    <source>
        <dbReference type="Proteomes" id="UP000027604"/>
    </source>
</evidence>
<dbReference type="KEGG" id="jag:GJA_3849"/>
<gene>
    <name evidence="7" type="ORF">GJA_3849</name>
</gene>
<name>W0V9C4_9BURK</name>
<dbReference type="HOGENOM" id="CLU_009665_3_0_4"/>
<dbReference type="Gene3D" id="3.50.50.60">
    <property type="entry name" value="FAD/NAD(P)-binding domain"/>
    <property type="match status" value="1"/>
</dbReference>
<keyword evidence="4" id="KW-0503">Monooxygenase</keyword>
<evidence type="ECO:0000256" key="2">
    <source>
        <dbReference type="ARBA" id="ARBA00022827"/>
    </source>
</evidence>
<accession>W0V9C4</accession>
<dbReference type="PRINTS" id="PR00420">
    <property type="entry name" value="RNGMNOXGNASE"/>
</dbReference>
<reference evidence="7 8" key="1">
    <citation type="journal article" date="2015" name="Genome Announc.">
        <title>Genome Sequence of Mushroom Soft-Rot Pathogen Janthinobacterium agaricidamnosum.</title>
        <authorList>
            <person name="Graupner K."/>
            <person name="Lackner G."/>
            <person name="Hertweck C."/>
        </authorList>
    </citation>
    <scope>NUCLEOTIDE SEQUENCE [LARGE SCALE GENOMIC DNA]</scope>
    <source>
        <strain evidence="8">NBRC 102515 / DSM 9628</strain>
    </source>
</reference>
<sequence length="434" mass="47765">MSEYQGLQVIVIGAGPGGLLLAQGLKKHGIGVAVYERDAARTDYLQGFRLQIRSRGIDALKACLPDALYQSFASTYAAAPGEYALLSEQLEQLPRRTPDPELEHSEREKSVSRITLRQVLLSGLDGVLHYQKTYDRYEERADGKVVAYFTDGSSVVGDVLVGADGANSRVRRQLVPHARWVDTGARRLAGKIALTDAVKRSVPELFYKKTVSVKSDSGYNLFFTSHEFRPGHEAIGVIGGEDTAALGEHGGLLFDNAKSYIMWALSGLREQLPPDDELFGYDGAQLRGFINQVVEQWHPAYRQLFDLSDTSTLGVLPIRTSLPVEPWPTRAVTLLGDAIHSMTYFRALGANTAMADAAFFLRQILAHRDGGKGLLDALHDYEAQMLEHGFEAVRKSIAAFEQGHAATSRHDWPDVRSAPGQSLWVQSNKTRQAA</sequence>
<dbReference type="AlphaFoldDB" id="W0V9C4"/>
<dbReference type="InterPro" id="IPR036188">
    <property type="entry name" value="FAD/NAD-bd_sf"/>
</dbReference>
<feature type="compositionally biased region" description="Polar residues" evidence="5">
    <location>
        <begin position="419"/>
        <end position="434"/>
    </location>
</feature>